<accession>A0A4Q5LPT2</accession>
<dbReference type="Gene3D" id="1.10.260.40">
    <property type="entry name" value="lambda repressor-like DNA-binding domains"/>
    <property type="match status" value="1"/>
</dbReference>
<proteinExistence type="predicted"/>
<gene>
    <name evidence="2" type="ORF">EWM62_05525</name>
</gene>
<name>A0A4Q5LPT2_9SPHI</name>
<dbReference type="CDD" id="cd00093">
    <property type="entry name" value="HTH_XRE"/>
    <property type="match status" value="1"/>
</dbReference>
<feature type="domain" description="HTH cro/C1-type" evidence="1">
    <location>
        <begin position="22"/>
        <end position="76"/>
    </location>
</feature>
<sequence>MNGNTKTMVRTEAQNLDIGLALRKLRVANGYSQQFVADCFEISRNAYIEWESNRVNLSMNNCSRICSFYGIKLSDFVLNFLETGMHHAPGDLRANNAA</sequence>
<dbReference type="Proteomes" id="UP000293331">
    <property type="component" value="Unassembled WGS sequence"/>
</dbReference>
<dbReference type="InterPro" id="IPR001387">
    <property type="entry name" value="Cro/C1-type_HTH"/>
</dbReference>
<dbReference type="PROSITE" id="PS50943">
    <property type="entry name" value="HTH_CROC1"/>
    <property type="match status" value="1"/>
</dbReference>
<dbReference type="RefSeq" id="WP_129875661.1">
    <property type="nucleotide sequence ID" value="NZ_SEWG01000002.1"/>
</dbReference>
<dbReference type="SMART" id="SM00530">
    <property type="entry name" value="HTH_XRE"/>
    <property type="match status" value="1"/>
</dbReference>
<evidence type="ECO:0000313" key="2">
    <source>
        <dbReference type="EMBL" id="RYU91402.1"/>
    </source>
</evidence>
<dbReference type="AlphaFoldDB" id="A0A4Q5LPT2"/>
<reference evidence="2 3" key="1">
    <citation type="submission" date="2019-02" db="EMBL/GenBank/DDBJ databases">
        <title>Bacterial novel species Mucilaginibacter sp. 17JY9-4 isolated from soil.</title>
        <authorList>
            <person name="Jung H.-Y."/>
        </authorList>
    </citation>
    <scope>NUCLEOTIDE SEQUENCE [LARGE SCALE GENOMIC DNA]</scope>
    <source>
        <strain evidence="2 3">17JY9-4</strain>
    </source>
</reference>
<dbReference type="SUPFAM" id="SSF47413">
    <property type="entry name" value="lambda repressor-like DNA-binding domains"/>
    <property type="match status" value="1"/>
</dbReference>
<comment type="caution">
    <text evidence="2">The sequence shown here is derived from an EMBL/GenBank/DDBJ whole genome shotgun (WGS) entry which is preliminary data.</text>
</comment>
<dbReference type="EMBL" id="SEWG01000002">
    <property type="protein sequence ID" value="RYU91402.1"/>
    <property type="molecule type" value="Genomic_DNA"/>
</dbReference>
<protein>
    <submittedName>
        <fullName evidence="2">XRE family transcriptional regulator</fullName>
    </submittedName>
</protein>
<dbReference type="GO" id="GO:0003677">
    <property type="term" value="F:DNA binding"/>
    <property type="evidence" value="ECO:0007669"/>
    <property type="project" value="InterPro"/>
</dbReference>
<keyword evidence="3" id="KW-1185">Reference proteome</keyword>
<dbReference type="Pfam" id="PF01381">
    <property type="entry name" value="HTH_3"/>
    <property type="match status" value="1"/>
</dbReference>
<dbReference type="InterPro" id="IPR010982">
    <property type="entry name" value="Lambda_DNA-bd_dom_sf"/>
</dbReference>
<evidence type="ECO:0000259" key="1">
    <source>
        <dbReference type="PROSITE" id="PS50943"/>
    </source>
</evidence>
<organism evidence="2 3">
    <name type="scientific">Mucilaginibacter terrigena</name>
    <dbReference type="NCBI Taxonomy" id="2492395"/>
    <lineage>
        <taxon>Bacteria</taxon>
        <taxon>Pseudomonadati</taxon>
        <taxon>Bacteroidota</taxon>
        <taxon>Sphingobacteriia</taxon>
        <taxon>Sphingobacteriales</taxon>
        <taxon>Sphingobacteriaceae</taxon>
        <taxon>Mucilaginibacter</taxon>
    </lineage>
</organism>
<evidence type="ECO:0000313" key="3">
    <source>
        <dbReference type="Proteomes" id="UP000293331"/>
    </source>
</evidence>
<dbReference type="OrthoDB" id="959646at2"/>